<dbReference type="Pfam" id="PF04536">
    <property type="entry name" value="TPM_phosphatase"/>
    <property type="match status" value="1"/>
</dbReference>
<keyword evidence="1" id="KW-0732">Signal</keyword>
<reference evidence="4 5" key="2">
    <citation type="submission" date="2016-11" db="EMBL/GenBank/DDBJ databases">
        <authorList>
            <person name="Varghese N."/>
            <person name="Submissions S."/>
        </authorList>
    </citation>
    <scope>NUCLEOTIDE SEQUENCE [LARGE SCALE GENOMIC DNA]</scope>
    <source>
        <strain evidence="4 5">DSM 6368</strain>
    </source>
</reference>
<dbReference type="AlphaFoldDB" id="A0AB36NWY1"/>
<comment type="caution">
    <text evidence="3">The sequence shown here is derived from an EMBL/GenBank/DDBJ whole genome shotgun (WGS) entry which is preliminary data.</text>
</comment>
<dbReference type="EMBL" id="MUHB01000022">
    <property type="protein sequence ID" value="OXB00658.1"/>
    <property type="molecule type" value="Genomic_DNA"/>
</dbReference>
<gene>
    <name evidence="3" type="ORF">B0A72_19720</name>
    <name evidence="4" type="ORF">SAMN05444387_2443</name>
</gene>
<organism evidence="3 6">
    <name type="scientific">Flavobacterium pectinovorum</name>
    <dbReference type="NCBI Taxonomy" id="29533"/>
    <lineage>
        <taxon>Bacteria</taxon>
        <taxon>Pseudomonadati</taxon>
        <taxon>Bacteroidota</taxon>
        <taxon>Flavobacteriia</taxon>
        <taxon>Flavobacteriales</taxon>
        <taxon>Flavobacteriaceae</taxon>
        <taxon>Flavobacterium</taxon>
    </lineage>
</organism>
<keyword evidence="5" id="KW-1185">Reference proteome</keyword>
<evidence type="ECO:0000259" key="2">
    <source>
        <dbReference type="Pfam" id="PF04536"/>
    </source>
</evidence>
<reference evidence="3 6" key="1">
    <citation type="submission" date="2016-11" db="EMBL/GenBank/DDBJ databases">
        <title>Whole genomes of Flavobacteriaceae.</title>
        <authorList>
            <person name="Stine C."/>
            <person name="Li C."/>
            <person name="Tadesse D."/>
        </authorList>
    </citation>
    <scope>NUCLEOTIDE SEQUENCE [LARGE SCALE GENOMIC DNA]</scope>
    <source>
        <strain evidence="3 6">ATCC 19366</strain>
    </source>
</reference>
<evidence type="ECO:0000313" key="4">
    <source>
        <dbReference type="EMBL" id="SHM41754.1"/>
    </source>
</evidence>
<dbReference type="EMBL" id="FRBX01000003">
    <property type="protein sequence ID" value="SHM41754.1"/>
    <property type="molecule type" value="Genomic_DNA"/>
</dbReference>
<dbReference type="InterPro" id="IPR007621">
    <property type="entry name" value="TPM_dom"/>
</dbReference>
<accession>A0AB36NWY1</accession>
<evidence type="ECO:0000313" key="3">
    <source>
        <dbReference type="EMBL" id="OXB00658.1"/>
    </source>
</evidence>
<dbReference type="Proteomes" id="UP000184216">
    <property type="component" value="Unassembled WGS sequence"/>
</dbReference>
<feature type="signal peptide" evidence="1">
    <location>
        <begin position="1"/>
        <end position="20"/>
    </location>
</feature>
<dbReference type="Proteomes" id="UP000198431">
    <property type="component" value="Unassembled WGS sequence"/>
</dbReference>
<evidence type="ECO:0000256" key="1">
    <source>
        <dbReference type="SAM" id="SignalP"/>
    </source>
</evidence>
<dbReference type="PANTHER" id="PTHR30373:SF2">
    <property type="entry name" value="UPF0603 PROTEIN YGCG"/>
    <property type="match status" value="1"/>
</dbReference>
<evidence type="ECO:0000313" key="5">
    <source>
        <dbReference type="Proteomes" id="UP000184216"/>
    </source>
</evidence>
<feature type="domain" description="TPM" evidence="2">
    <location>
        <begin position="43"/>
        <end position="166"/>
    </location>
</feature>
<dbReference type="PANTHER" id="PTHR30373">
    <property type="entry name" value="UPF0603 PROTEIN YGCG"/>
    <property type="match status" value="1"/>
</dbReference>
<dbReference type="RefSeq" id="WP_073395219.1">
    <property type="nucleotide sequence ID" value="NZ_FRBX01000003.1"/>
</dbReference>
<dbReference type="Gene3D" id="3.10.310.50">
    <property type="match status" value="1"/>
</dbReference>
<proteinExistence type="predicted"/>
<sequence>MKKIILLVTIALLLPASFFAQTKKEAQSSSEAQNIFAKSYDNVNDFEKILTPAQITALNTTLKTFEKRRLYKFIIVTTSSIKPYTDLYEYSQNLDKYLNSSLKMQPTILILLSKELRQIQILGEDSIRYKLSDDQTKEIISSFAVPEFKKGDYYKGLESAVSELIKKLE</sequence>
<feature type="chain" id="PRO_5044324549" evidence="1">
    <location>
        <begin position="21"/>
        <end position="169"/>
    </location>
</feature>
<name>A0AB36NWY1_9FLAO</name>
<evidence type="ECO:0000313" key="6">
    <source>
        <dbReference type="Proteomes" id="UP000198431"/>
    </source>
</evidence>
<protein>
    <submittedName>
        <fullName evidence="4">TLP18.3, Psb32 and MOLO-1 founding protein of phosphatase</fullName>
    </submittedName>
</protein>